<dbReference type="InterPro" id="IPR008996">
    <property type="entry name" value="IL1/FGF"/>
</dbReference>
<dbReference type="KEGG" id="epa:110251315"/>
<dbReference type="AlphaFoldDB" id="A0A913Y303"/>
<keyword evidence="4" id="KW-1185">Reference proteome</keyword>
<keyword evidence="2" id="KW-0732">Signal</keyword>
<dbReference type="GeneID" id="110251315"/>
<feature type="signal peptide" evidence="2">
    <location>
        <begin position="1"/>
        <end position="22"/>
    </location>
</feature>
<evidence type="ECO:0000256" key="1">
    <source>
        <dbReference type="ARBA" id="ARBA00007936"/>
    </source>
</evidence>
<name>A0A913Y303_EXADI</name>
<dbReference type="Pfam" id="PF00167">
    <property type="entry name" value="FGF"/>
    <property type="match status" value="1"/>
</dbReference>
<evidence type="ECO:0000313" key="3">
    <source>
        <dbReference type="EnsemblMetazoa" id="XP_020913672.1"/>
    </source>
</evidence>
<dbReference type="SUPFAM" id="SSF50353">
    <property type="entry name" value="Cytokine"/>
    <property type="match status" value="1"/>
</dbReference>
<proteinExistence type="inferred from homology"/>
<evidence type="ECO:0000313" key="4">
    <source>
        <dbReference type="Proteomes" id="UP000887567"/>
    </source>
</evidence>
<protein>
    <recommendedName>
        <fullName evidence="5">Fibroblast growth factor</fullName>
    </recommendedName>
</protein>
<dbReference type="PANTHER" id="PTHR11486">
    <property type="entry name" value="FIBROBLAST GROWTH FACTOR"/>
    <property type="match status" value="1"/>
</dbReference>
<dbReference type="EnsemblMetazoa" id="XM_021058013.2">
    <property type="protein sequence ID" value="XP_020913672.1"/>
    <property type="gene ID" value="LOC110251315"/>
</dbReference>
<evidence type="ECO:0008006" key="5">
    <source>
        <dbReference type="Google" id="ProtNLM"/>
    </source>
</evidence>
<dbReference type="OrthoDB" id="5966406at2759"/>
<dbReference type="SMART" id="SM00442">
    <property type="entry name" value="FGF"/>
    <property type="match status" value="1"/>
</dbReference>
<dbReference type="Proteomes" id="UP000887567">
    <property type="component" value="Unplaced"/>
</dbReference>
<evidence type="ECO:0000256" key="2">
    <source>
        <dbReference type="SAM" id="SignalP"/>
    </source>
</evidence>
<dbReference type="Gene3D" id="2.80.10.50">
    <property type="match status" value="1"/>
</dbReference>
<dbReference type="RefSeq" id="XP_020913672.1">
    <property type="nucleotide sequence ID" value="XM_021058013.2"/>
</dbReference>
<dbReference type="GO" id="GO:0008083">
    <property type="term" value="F:growth factor activity"/>
    <property type="evidence" value="ECO:0007669"/>
    <property type="project" value="InterPro"/>
</dbReference>
<feature type="chain" id="PRO_5038008086" description="Fibroblast growth factor" evidence="2">
    <location>
        <begin position="23"/>
        <end position="225"/>
    </location>
</feature>
<accession>A0A913Y303</accession>
<organism evidence="3 4">
    <name type="scientific">Exaiptasia diaphana</name>
    <name type="common">Tropical sea anemone</name>
    <name type="synonym">Aiptasia pulchella</name>
    <dbReference type="NCBI Taxonomy" id="2652724"/>
    <lineage>
        <taxon>Eukaryota</taxon>
        <taxon>Metazoa</taxon>
        <taxon>Cnidaria</taxon>
        <taxon>Anthozoa</taxon>
        <taxon>Hexacorallia</taxon>
        <taxon>Actiniaria</taxon>
        <taxon>Aiptasiidae</taxon>
        <taxon>Exaiptasia</taxon>
    </lineage>
</organism>
<comment type="similarity">
    <text evidence="1">Belongs to the heparin-binding growth factors family.</text>
</comment>
<sequence length="225" mass="26555">MTKSFLFRLLALGIVLCCSVTARKSRKKDKKCQNGRTLHIGFDHIIKKSQDCDYRVQVTLETRLYSSNSGRHLQIHNSGRVDGLGRENSPFANVSIETISFSIVLIRGVKSNLYLCMDKNGTLKGLRKRRRQMPLRRCRFREHEYSGYYMYQSDLHRDWFLTVNKRGKVLKGPRGQFKLKAKLFLQRDFEEVSNDGNFYRQRKKLGKARTMKKIKRIMRKKTKRL</sequence>
<dbReference type="InterPro" id="IPR002209">
    <property type="entry name" value="Fibroblast_GF_fam"/>
</dbReference>
<reference evidence="3" key="1">
    <citation type="submission" date="2022-11" db="UniProtKB">
        <authorList>
            <consortium name="EnsemblMetazoa"/>
        </authorList>
    </citation>
    <scope>IDENTIFICATION</scope>
</reference>
<dbReference type="CDD" id="cd23307">
    <property type="entry name" value="beta-trefoil_FGF8-like"/>
    <property type="match status" value="1"/>
</dbReference>